<dbReference type="EMBL" id="JAVDQG010000009">
    <property type="protein sequence ID" value="MDR6227417.1"/>
    <property type="molecule type" value="Genomic_DNA"/>
</dbReference>
<dbReference type="SUPFAM" id="SSF48452">
    <property type="entry name" value="TPR-like"/>
    <property type="match status" value="1"/>
</dbReference>
<reference evidence="2 3" key="1">
    <citation type="submission" date="2023-07" db="EMBL/GenBank/DDBJ databases">
        <title>Genomic Encyclopedia of Type Strains, Phase IV (KMG-IV): sequencing the most valuable type-strain genomes for metagenomic binning, comparative biology and taxonomic classification.</title>
        <authorList>
            <person name="Goeker M."/>
        </authorList>
    </citation>
    <scope>NUCLEOTIDE SEQUENCE [LARGE SCALE GENOMIC DNA]</scope>
    <source>
        <strain evidence="2 3">DSM 45903</strain>
    </source>
</reference>
<dbReference type="SMART" id="SM00028">
    <property type="entry name" value="TPR"/>
    <property type="match status" value="4"/>
</dbReference>
<dbReference type="InterPro" id="IPR011990">
    <property type="entry name" value="TPR-like_helical_dom_sf"/>
</dbReference>
<gene>
    <name evidence="2" type="ORF">JOE21_003432</name>
</gene>
<evidence type="ECO:0000256" key="1">
    <source>
        <dbReference type="SAM" id="MobiDB-lite"/>
    </source>
</evidence>
<organism evidence="2 3">
    <name type="scientific">Desmospora profundinema</name>
    <dbReference type="NCBI Taxonomy" id="1571184"/>
    <lineage>
        <taxon>Bacteria</taxon>
        <taxon>Bacillati</taxon>
        <taxon>Bacillota</taxon>
        <taxon>Bacilli</taxon>
        <taxon>Bacillales</taxon>
        <taxon>Thermoactinomycetaceae</taxon>
        <taxon>Desmospora</taxon>
    </lineage>
</organism>
<name>A0ABU1IRI7_9BACL</name>
<sequence>MAGLGTAAKADLFRPEEGDHRQSDGDPNAVRYYEQARMKYGKKKYPEALEAIEKLLVYDPLHAGGLLLNAMVLEAMGRYEESRSQYENVLAKHPTLSQAHREFGRYLLREEQSLQSAESYLLRGLIINPQDSFAHALLADVYIRTNRKQQAVLHLEIAFRQPVDDLRYCETCAHVLGRLGEGDEEVDYLRHAILSNSENRALKNRVRKALRAQEKAKKELPAIKRVIQRVWS</sequence>
<dbReference type="Proteomes" id="UP001185012">
    <property type="component" value="Unassembled WGS sequence"/>
</dbReference>
<dbReference type="InterPro" id="IPR019734">
    <property type="entry name" value="TPR_rpt"/>
</dbReference>
<dbReference type="PANTHER" id="PTHR12558">
    <property type="entry name" value="CELL DIVISION CYCLE 16,23,27"/>
    <property type="match status" value="1"/>
</dbReference>
<feature type="region of interest" description="Disordered" evidence="1">
    <location>
        <begin position="1"/>
        <end position="28"/>
    </location>
</feature>
<dbReference type="Gene3D" id="1.25.40.10">
    <property type="entry name" value="Tetratricopeptide repeat domain"/>
    <property type="match status" value="1"/>
</dbReference>
<keyword evidence="3" id="KW-1185">Reference proteome</keyword>
<evidence type="ECO:0000313" key="3">
    <source>
        <dbReference type="Proteomes" id="UP001185012"/>
    </source>
</evidence>
<feature type="compositionally biased region" description="Basic and acidic residues" evidence="1">
    <location>
        <begin position="11"/>
        <end position="24"/>
    </location>
</feature>
<dbReference type="PANTHER" id="PTHR12558:SF13">
    <property type="entry name" value="CELL DIVISION CYCLE PROTEIN 27 HOMOLOG"/>
    <property type="match status" value="1"/>
</dbReference>
<dbReference type="Pfam" id="PF13432">
    <property type="entry name" value="TPR_16"/>
    <property type="match status" value="1"/>
</dbReference>
<accession>A0ABU1IRI7</accession>
<evidence type="ECO:0000313" key="2">
    <source>
        <dbReference type="EMBL" id="MDR6227417.1"/>
    </source>
</evidence>
<dbReference type="RefSeq" id="WP_309868444.1">
    <property type="nucleotide sequence ID" value="NZ_JAVDQG010000009.1"/>
</dbReference>
<comment type="caution">
    <text evidence="2">The sequence shown here is derived from an EMBL/GenBank/DDBJ whole genome shotgun (WGS) entry which is preliminary data.</text>
</comment>
<protein>
    <submittedName>
        <fullName evidence="2">Tetratricopeptide (TPR) repeat protein</fullName>
    </submittedName>
</protein>
<proteinExistence type="predicted"/>